<dbReference type="Proteomes" id="UP001190700">
    <property type="component" value="Unassembled WGS sequence"/>
</dbReference>
<proteinExistence type="predicted"/>
<dbReference type="SUPFAM" id="SSF47823">
    <property type="entry name" value="lambda integrase-like, N-terminal domain"/>
    <property type="match status" value="1"/>
</dbReference>
<evidence type="ECO:0000313" key="2">
    <source>
        <dbReference type="EMBL" id="KAK3238762.1"/>
    </source>
</evidence>
<reference evidence="2 3" key="1">
    <citation type="journal article" date="2015" name="Genome Biol. Evol.">
        <title>Comparative Genomics of a Bacterivorous Green Alga Reveals Evolutionary Causalities and Consequences of Phago-Mixotrophic Mode of Nutrition.</title>
        <authorList>
            <person name="Burns J.A."/>
            <person name="Paasch A."/>
            <person name="Narechania A."/>
            <person name="Kim E."/>
        </authorList>
    </citation>
    <scope>NUCLEOTIDE SEQUENCE [LARGE SCALE GENOMIC DNA]</scope>
    <source>
        <strain evidence="2 3">PLY_AMNH</strain>
    </source>
</reference>
<name>A0AAE0ESU7_9CHLO</name>
<accession>A0AAE0ESU7</accession>
<sequence>MPGPVYSQQAGRVRGARGLKLGRRHVPHLRLRVSYYTQKAKPAAQTPHQPKLEQGNKGAALQDATVGNYRPKAEASMQFCVAEGRSWLLAAEAKVRLYIIYLMSTGTIKAASSQPYLSAINNHHEDMGRPGPAKGWSVSRPVKWISSLQVQQASGEAFVTFGRPDTGVSMLKEHISVSGELVSAALHEGDSKRHVRLKRVQGMVQLLQHWEQAWDDLWLQGGSAEDSARHSS</sequence>
<dbReference type="InterPro" id="IPR010998">
    <property type="entry name" value="Integrase_recombinase_N"/>
</dbReference>
<dbReference type="AlphaFoldDB" id="A0AAE0ESU7"/>
<keyword evidence="1" id="KW-0238">DNA-binding</keyword>
<evidence type="ECO:0000313" key="3">
    <source>
        <dbReference type="Proteomes" id="UP001190700"/>
    </source>
</evidence>
<evidence type="ECO:0000256" key="1">
    <source>
        <dbReference type="ARBA" id="ARBA00023125"/>
    </source>
</evidence>
<dbReference type="EMBL" id="LGRX02034115">
    <property type="protein sequence ID" value="KAK3238762.1"/>
    <property type="molecule type" value="Genomic_DNA"/>
</dbReference>
<dbReference type="Gene3D" id="1.10.150.130">
    <property type="match status" value="1"/>
</dbReference>
<organism evidence="2 3">
    <name type="scientific">Cymbomonas tetramitiformis</name>
    <dbReference type="NCBI Taxonomy" id="36881"/>
    <lineage>
        <taxon>Eukaryota</taxon>
        <taxon>Viridiplantae</taxon>
        <taxon>Chlorophyta</taxon>
        <taxon>Pyramimonadophyceae</taxon>
        <taxon>Pyramimonadales</taxon>
        <taxon>Pyramimonadaceae</taxon>
        <taxon>Cymbomonas</taxon>
    </lineage>
</organism>
<protein>
    <submittedName>
        <fullName evidence="2">Uncharacterized protein</fullName>
    </submittedName>
</protein>
<dbReference type="GO" id="GO:0003677">
    <property type="term" value="F:DNA binding"/>
    <property type="evidence" value="ECO:0007669"/>
    <property type="project" value="UniProtKB-KW"/>
</dbReference>
<comment type="caution">
    <text evidence="2">The sequence shown here is derived from an EMBL/GenBank/DDBJ whole genome shotgun (WGS) entry which is preliminary data.</text>
</comment>
<keyword evidence="3" id="KW-1185">Reference proteome</keyword>
<gene>
    <name evidence="2" type="ORF">CYMTET_51251</name>
</gene>